<dbReference type="Gene3D" id="1.10.10.10">
    <property type="entry name" value="Winged helix-like DNA-binding domain superfamily/Winged helix DNA-binding domain"/>
    <property type="match status" value="1"/>
</dbReference>
<dbReference type="EMBL" id="JBHPKH010000034">
    <property type="protein sequence ID" value="MFC1572731.1"/>
    <property type="molecule type" value="Genomic_DNA"/>
</dbReference>
<sequence>MTRHPGHPSEEEQYAGLIAAFVAKDPAAADRLYQALHRPVRTAVLQFFPPDGTDVDDVVQETILAVFNYVRKQGGFEGDLIRFAITIARNRCRNIANARKRRPNVPLDSLENWIASPEKSPLDILLEHEVEETLRAALATLGRVCRQILRAFYIEGHSIENIRQETGLKTVQGVYYRRSVCLDRLGRVLAKRLAIDRP</sequence>
<dbReference type="Pfam" id="PF04542">
    <property type="entry name" value="Sigma70_r2"/>
    <property type="match status" value="1"/>
</dbReference>
<gene>
    <name evidence="7" type="ORF">ACFL6M_03940</name>
</gene>
<organism evidence="7 8">
    <name type="scientific">Eiseniibacteriota bacterium</name>
    <dbReference type="NCBI Taxonomy" id="2212470"/>
    <lineage>
        <taxon>Bacteria</taxon>
        <taxon>Candidatus Eiseniibacteriota</taxon>
    </lineage>
</organism>
<accession>A0ABV6YKR2</accession>
<dbReference type="PANTHER" id="PTHR43133">
    <property type="entry name" value="RNA POLYMERASE ECF-TYPE SIGMA FACTO"/>
    <property type="match status" value="1"/>
</dbReference>
<evidence type="ECO:0000313" key="7">
    <source>
        <dbReference type="EMBL" id="MFC1572731.1"/>
    </source>
</evidence>
<keyword evidence="2" id="KW-0805">Transcription regulation</keyword>
<dbReference type="SUPFAM" id="SSF88659">
    <property type="entry name" value="Sigma3 and sigma4 domains of RNA polymerase sigma factors"/>
    <property type="match status" value="1"/>
</dbReference>
<proteinExistence type="inferred from homology"/>
<evidence type="ECO:0000259" key="6">
    <source>
        <dbReference type="Pfam" id="PF04542"/>
    </source>
</evidence>
<name>A0ABV6YKR2_UNCEI</name>
<feature type="domain" description="RNA polymerase sigma-70 region 2" evidence="6">
    <location>
        <begin position="32"/>
        <end position="101"/>
    </location>
</feature>
<evidence type="ECO:0000256" key="5">
    <source>
        <dbReference type="ARBA" id="ARBA00023163"/>
    </source>
</evidence>
<protein>
    <submittedName>
        <fullName evidence="7">RNA polymerase sigma factor</fullName>
    </submittedName>
</protein>
<dbReference type="NCBIfam" id="TIGR02937">
    <property type="entry name" value="sigma70-ECF"/>
    <property type="match status" value="1"/>
</dbReference>
<dbReference type="PANTHER" id="PTHR43133:SF8">
    <property type="entry name" value="RNA POLYMERASE SIGMA FACTOR HI_1459-RELATED"/>
    <property type="match status" value="1"/>
</dbReference>
<keyword evidence="8" id="KW-1185">Reference proteome</keyword>
<keyword evidence="5" id="KW-0804">Transcription</keyword>
<dbReference type="InterPro" id="IPR013324">
    <property type="entry name" value="RNA_pol_sigma_r3/r4-like"/>
</dbReference>
<dbReference type="InterPro" id="IPR039425">
    <property type="entry name" value="RNA_pol_sigma-70-like"/>
</dbReference>
<keyword evidence="3" id="KW-0731">Sigma factor</keyword>
<dbReference type="Proteomes" id="UP001593833">
    <property type="component" value="Unassembled WGS sequence"/>
</dbReference>
<evidence type="ECO:0000256" key="3">
    <source>
        <dbReference type="ARBA" id="ARBA00023082"/>
    </source>
</evidence>
<dbReference type="InterPro" id="IPR036388">
    <property type="entry name" value="WH-like_DNA-bd_sf"/>
</dbReference>
<evidence type="ECO:0000256" key="4">
    <source>
        <dbReference type="ARBA" id="ARBA00023125"/>
    </source>
</evidence>
<keyword evidence="4" id="KW-0238">DNA-binding</keyword>
<evidence type="ECO:0000256" key="2">
    <source>
        <dbReference type="ARBA" id="ARBA00023015"/>
    </source>
</evidence>
<dbReference type="InterPro" id="IPR013325">
    <property type="entry name" value="RNA_pol_sigma_r2"/>
</dbReference>
<evidence type="ECO:0000256" key="1">
    <source>
        <dbReference type="ARBA" id="ARBA00010641"/>
    </source>
</evidence>
<dbReference type="InterPro" id="IPR007627">
    <property type="entry name" value="RNA_pol_sigma70_r2"/>
</dbReference>
<evidence type="ECO:0000313" key="8">
    <source>
        <dbReference type="Proteomes" id="UP001593833"/>
    </source>
</evidence>
<dbReference type="InterPro" id="IPR014284">
    <property type="entry name" value="RNA_pol_sigma-70_dom"/>
</dbReference>
<comment type="similarity">
    <text evidence="1">Belongs to the sigma-70 factor family. ECF subfamily.</text>
</comment>
<comment type="caution">
    <text evidence="7">The sequence shown here is derived from an EMBL/GenBank/DDBJ whole genome shotgun (WGS) entry which is preliminary data.</text>
</comment>
<dbReference type="SUPFAM" id="SSF88946">
    <property type="entry name" value="Sigma2 domain of RNA polymerase sigma factors"/>
    <property type="match status" value="1"/>
</dbReference>
<dbReference type="Gene3D" id="1.10.1740.10">
    <property type="match status" value="1"/>
</dbReference>
<reference evidence="7 8" key="1">
    <citation type="submission" date="2024-09" db="EMBL/GenBank/DDBJ databases">
        <authorList>
            <person name="D'Angelo T."/>
        </authorList>
    </citation>
    <scope>NUCLEOTIDE SEQUENCE [LARGE SCALE GENOMIC DNA]</scope>
    <source>
        <strain evidence="7">SAG AM-320-E07</strain>
    </source>
</reference>